<name>A0ABP9UE50_9DEIO</name>
<evidence type="ECO:0000313" key="3">
    <source>
        <dbReference type="Proteomes" id="UP001423409"/>
    </source>
</evidence>
<organism evidence="2 3">
    <name type="scientific">Deinococcus caeni</name>
    <dbReference type="NCBI Taxonomy" id="569127"/>
    <lineage>
        <taxon>Bacteria</taxon>
        <taxon>Thermotogati</taxon>
        <taxon>Deinococcota</taxon>
        <taxon>Deinococci</taxon>
        <taxon>Deinococcales</taxon>
        <taxon>Deinococcaceae</taxon>
        <taxon>Deinococcus</taxon>
    </lineage>
</organism>
<dbReference type="InterPro" id="IPR033470">
    <property type="entry name" value="FakA-like_C"/>
</dbReference>
<dbReference type="NCBIfam" id="TIGR03599">
    <property type="entry name" value="YloV"/>
    <property type="match status" value="1"/>
</dbReference>
<dbReference type="InterPro" id="IPR050270">
    <property type="entry name" value="DegV_domain_contain"/>
</dbReference>
<dbReference type="Proteomes" id="UP001423409">
    <property type="component" value="Unassembled WGS sequence"/>
</dbReference>
<protein>
    <submittedName>
        <fullName evidence="2">Uncharacterized protein SA1069</fullName>
    </submittedName>
</protein>
<dbReference type="PROSITE" id="PS51480">
    <property type="entry name" value="DHAL"/>
    <property type="match status" value="1"/>
</dbReference>
<reference evidence="2 3" key="1">
    <citation type="submission" date="2024-02" db="EMBL/GenBank/DDBJ databases">
        <title>Deinococcus caeni NBRC 101312.</title>
        <authorList>
            <person name="Ichikawa N."/>
            <person name="Katano-Makiyama Y."/>
            <person name="Hidaka K."/>
        </authorList>
    </citation>
    <scope>NUCLEOTIDE SEQUENCE [LARGE SCALE GENOMIC DNA]</scope>
    <source>
        <strain evidence="2 3">NBRC 101312</strain>
    </source>
</reference>
<dbReference type="PANTHER" id="PTHR33434">
    <property type="entry name" value="DEGV DOMAIN-CONTAINING PROTEIN DR_1986-RELATED"/>
    <property type="match status" value="1"/>
</dbReference>
<dbReference type="InterPro" id="IPR036117">
    <property type="entry name" value="DhaL_dom_sf"/>
</dbReference>
<dbReference type="EMBL" id="BAABQU010000034">
    <property type="protein sequence ID" value="GAA5441036.1"/>
    <property type="molecule type" value="Genomic_DNA"/>
</dbReference>
<dbReference type="SMART" id="SM01120">
    <property type="entry name" value="Dak2"/>
    <property type="match status" value="1"/>
</dbReference>
<dbReference type="Pfam" id="PF02734">
    <property type="entry name" value="Dak2"/>
    <property type="match status" value="1"/>
</dbReference>
<dbReference type="SUPFAM" id="SSF101473">
    <property type="entry name" value="DhaL-like"/>
    <property type="match status" value="1"/>
</dbReference>
<evidence type="ECO:0000259" key="1">
    <source>
        <dbReference type="PROSITE" id="PS51480"/>
    </source>
</evidence>
<dbReference type="Pfam" id="PF21645">
    <property type="entry name" value="FakA-like_M"/>
    <property type="match status" value="1"/>
</dbReference>
<dbReference type="InterPro" id="IPR048394">
    <property type="entry name" value="FakA-like_M"/>
</dbReference>
<dbReference type="InterPro" id="IPR019986">
    <property type="entry name" value="YloV-like"/>
</dbReference>
<keyword evidence="3" id="KW-1185">Reference proteome</keyword>
<dbReference type="Gene3D" id="1.25.40.340">
    <property type="match status" value="1"/>
</dbReference>
<dbReference type="SMART" id="SM01121">
    <property type="entry name" value="Dak1_2"/>
    <property type="match status" value="1"/>
</dbReference>
<comment type="caution">
    <text evidence="2">The sequence shown here is derived from an EMBL/GenBank/DDBJ whole genome shotgun (WGS) entry which is preliminary data.</text>
</comment>
<proteinExistence type="predicted"/>
<evidence type="ECO:0000313" key="2">
    <source>
        <dbReference type="EMBL" id="GAA5441036.1"/>
    </source>
</evidence>
<accession>A0ABP9UE50</accession>
<feature type="domain" description="DhaL" evidence="1">
    <location>
        <begin position="23"/>
        <end position="219"/>
    </location>
</feature>
<sequence length="555" mass="59170">MPWGCSVSDQAPQSAGHAALSPATLAHMLRYATDWLGVYREQVNALNVYPVPDGDTGTNMHLTMQSVRRELDTCDENSMPGVARAISYGALLGARGNSGVILSQLLKGFAETIKDVRDIDPATLTRAFQAAQKTGYGAVMKPVEGTILTVARGVAEGAARARETDPARTDTAEAVLEQALFRGQELLDQTPEMLPALKQAGVIDSGGQGYLYLVQGMLAALRGEALPPAPEITSYAQEQFENEEFGYCTEFLMSHATTSIEEIRELVTPFGDSLLVVGAEGYVKGHIHTNQPDELLATVGRHGRMLKTKVEDMSEQHTEILGMAGASARAEEEIQPSGLVAVANGYGLVKLFRSLGARIVSGGQTANPSVQDIVDAVRSVSAERVVILPNNKNVLMAAEKAMELMEGRAVVIPTRTLGQGIGAALNFSADVPAADLVDAMTDAARAVTTFEVTRASRTTNITVKDGRTLDIAEGDVIGLIDDELTQSGGTPEQSVLEMLNRHYAGQEIVTVFSGPQKTQEDLDALSASIRAAFPMVEVEAHAGGPDLYDYLVTLE</sequence>
<dbReference type="Pfam" id="PF13684">
    <property type="entry name" value="FakA-like_C"/>
    <property type="match status" value="1"/>
</dbReference>
<dbReference type="InterPro" id="IPR004007">
    <property type="entry name" value="DhaL_dom"/>
</dbReference>
<gene>
    <name evidence="2" type="ORF">Dcae01_02569</name>
</gene>
<dbReference type="PANTHER" id="PTHR33434:SF4">
    <property type="entry name" value="PHOSPHATASE PROTEIN"/>
    <property type="match status" value="1"/>
</dbReference>